<proteinExistence type="predicted"/>
<reference evidence="2" key="1">
    <citation type="submission" date="2021-02" db="EMBL/GenBank/DDBJ databases">
        <authorList>
            <person name="Dougan E. K."/>
            <person name="Rhodes N."/>
            <person name="Thang M."/>
            <person name="Chan C."/>
        </authorList>
    </citation>
    <scope>NUCLEOTIDE SEQUENCE</scope>
</reference>
<dbReference type="AlphaFoldDB" id="A0A813JYZ1"/>
<organism evidence="2 3">
    <name type="scientific">Polarella glacialis</name>
    <name type="common">Dinoflagellate</name>
    <dbReference type="NCBI Taxonomy" id="89957"/>
    <lineage>
        <taxon>Eukaryota</taxon>
        <taxon>Sar</taxon>
        <taxon>Alveolata</taxon>
        <taxon>Dinophyceae</taxon>
        <taxon>Suessiales</taxon>
        <taxon>Suessiaceae</taxon>
        <taxon>Polarella</taxon>
    </lineage>
</organism>
<evidence type="ECO:0000256" key="1">
    <source>
        <dbReference type="SAM" id="MobiDB-lite"/>
    </source>
</evidence>
<protein>
    <submittedName>
        <fullName evidence="2">Uncharacterized protein</fullName>
    </submittedName>
</protein>
<feature type="region of interest" description="Disordered" evidence="1">
    <location>
        <begin position="164"/>
        <end position="253"/>
    </location>
</feature>
<gene>
    <name evidence="2" type="ORF">PGLA2088_LOCUS26454</name>
</gene>
<feature type="compositionally biased region" description="Polar residues" evidence="1">
    <location>
        <begin position="189"/>
        <end position="198"/>
    </location>
</feature>
<evidence type="ECO:0000313" key="3">
    <source>
        <dbReference type="Proteomes" id="UP000626109"/>
    </source>
</evidence>
<feature type="compositionally biased region" description="Low complexity" evidence="1">
    <location>
        <begin position="164"/>
        <end position="181"/>
    </location>
</feature>
<sequence>MSTMQPAANGAPQTWYVLWCQERCHKSENEARRELLTMTAAQIGAEILLFKKAKQFHFWLDRCPGERYVLITDWREAQPCMEVLAHKLAEKSVSGVPSAMPEMTVVLCESERQGSRATEWARTLGEDFGSVHAFKRDSVPSSLLYGLVKQVFSEPCVTDRSGNFDSSSFSGEYSQESSSFEPVRPYTSKEGSSTNSFGSHHAGSPSAPSDPPWPRFSHQSRLQKFLKRNEDSNNSSSNRQHSGAELIPRLPGDTLGRTMAQGDVYKQLPSDFMLRMHLPPGLTSLDHPAQSDSSSRVQPIVVTRISL</sequence>
<accession>A0A813JYZ1</accession>
<comment type="caution">
    <text evidence="2">The sequence shown here is derived from an EMBL/GenBank/DDBJ whole genome shotgun (WGS) entry which is preliminary data.</text>
</comment>
<dbReference type="Proteomes" id="UP000626109">
    <property type="component" value="Unassembled WGS sequence"/>
</dbReference>
<dbReference type="EMBL" id="CAJNNW010027068">
    <property type="protein sequence ID" value="CAE8689417.1"/>
    <property type="molecule type" value="Genomic_DNA"/>
</dbReference>
<name>A0A813JYZ1_POLGL</name>
<evidence type="ECO:0000313" key="2">
    <source>
        <dbReference type="EMBL" id="CAE8689417.1"/>
    </source>
</evidence>